<dbReference type="Pfam" id="PF18766">
    <property type="entry name" value="SWI2_SNF2"/>
    <property type="match status" value="1"/>
</dbReference>
<dbReference type="InterPro" id="IPR004473">
    <property type="entry name" value="Restrct_endonuc_typeI_HsdR"/>
</dbReference>
<dbReference type="CDD" id="cd22332">
    <property type="entry name" value="HsdR_N"/>
    <property type="match status" value="1"/>
</dbReference>
<dbReference type="EC" id="3.1.21.3" evidence="11"/>
<dbReference type="GO" id="GO:0005524">
    <property type="term" value="F:ATP binding"/>
    <property type="evidence" value="ECO:0007669"/>
    <property type="project" value="UniProtKB-KW"/>
</dbReference>
<keyword evidence="4" id="KW-0540">Nuclease</keyword>
<dbReference type="CDD" id="cd18800">
    <property type="entry name" value="SF2_C_EcoR124I-like"/>
    <property type="match status" value="1"/>
</dbReference>
<dbReference type="InterPro" id="IPR022625">
    <property type="entry name" value="TypeI_RM_Rsu_C"/>
</dbReference>
<dbReference type="CDD" id="cd18030">
    <property type="entry name" value="DEXHc_RE_I_HsdR"/>
    <property type="match status" value="1"/>
</dbReference>
<reference evidence="14" key="1">
    <citation type="submission" date="2016-03" db="EMBL/GenBank/DDBJ databases">
        <authorList>
            <person name="Johnson T.J."/>
            <person name="Youmans B."/>
            <person name="Case K."/>
            <person name="Noll S."/>
        </authorList>
    </citation>
    <scope>NUCLEOTIDE SEQUENCE [LARGE SCALE GENOMIC DNA]</scope>
    <source>
        <strain evidence="14">UMNLAv8</strain>
    </source>
</reference>
<dbReference type="AlphaFoldDB" id="A0A179CCS6"/>
<dbReference type="GO" id="GO:0009307">
    <property type="term" value="P:DNA restriction-modification system"/>
    <property type="evidence" value="ECO:0007669"/>
    <property type="project" value="UniProtKB-KW"/>
</dbReference>
<keyword evidence="9 11" id="KW-0067">ATP-binding</keyword>
<protein>
    <recommendedName>
        <fullName evidence="11">Type I restriction enzyme endonuclease subunit</fullName>
        <shortName evidence="11">R protein</shortName>
        <ecNumber evidence="11">3.1.21.3</ecNumber>
    </recommendedName>
    <alternativeName>
        <fullName evidence="11">Type-1 restriction enzyme R protein</fullName>
    </alternativeName>
</protein>
<dbReference type="Pfam" id="PF12008">
    <property type="entry name" value="EcoR124_C"/>
    <property type="match status" value="1"/>
</dbReference>
<evidence type="ECO:0000256" key="10">
    <source>
        <dbReference type="ARBA" id="ARBA00023125"/>
    </source>
</evidence>
<evidence type="ECO:0000259" key="12">
    <source>
        <dbReference type="PROSITE" id="PS51192"/>
    </source>
</evidence>
<evidence type="ECO:0000256" key="5">
    <source>
        <dbReference type="ARBA" id="ARBA00022741"/>
    </source>
</evidence>
<dbReference type="Pfam" id="PF04313">
    <property type="entry name" value="HSDR_N"/>
    <property type="match status" value="1"/>
</dbReference>
<dbReference type="Gene3D" id="3.40.50.300">
    <property type="entry name" value="P-loop containing nucleotide triphosphate hydrolases"/>
    <property type="match status" value="2"/>
</dbReference>
<evidence type="ECO:0000256" key="4">
    <source>
        <dbReference type="ARBA" id="ARBA00022722"/>
    </source>
</evidence>
<dbReference type="PANTHER" id="PTHR30195">
    <property type="entry name" value="TYPE I SITE-SPECIFIC DEOXYRIBONUCLEASE PROTEIN SUBUNIT M AND R"/>
    <property type="match status" value="1"/>
</dbReference>
<keyword evidence="5 11" id="KW-0547">Nucleotide-binding</keyword>
<keyword evidence="6 11" id="KW-0680">Restriction system</keyword>
<dbReference type="RefSeq" id="WP_064208671.1">
    <property type="nucleotide sequence ID" value="NZ_LVKC01000041.1"/>
</dbReference>
<evidence type="ECO:0000256" key="6">
    <source>
        <dbReference type="ARBA" id="ARBA00022747"/>
    </source>
</evidence>
<dbReference type="InterPro" id="IPR027417">
    <property type="entry name" value="P-loop_NTPase"/>
</dbReference>
<evidence type="ECO:0000313" key="14">
    <source>
        <dbReference type="Proteomes" id="UP000078520"/>
    </source>
</evidence>
<dbReference type="Gene3D" id="1.20.58.910">
    <property type="match status" value="1"/>
</dbReference>
<evidence type="ECO:0000256" key="3">
    <source>
        <dbReference type="ARBA" id="ARBA00011296"/>
    </source>
</evidence>
<organism evidence="13 14">
    <name type="scientific">Ligilactobacillus aviarius</name>
    <dbReference type="NCBI Taxonomy" id="1606"/>
    <lineage>
        <taxon>Bacteria</taxon>
        <taxon>Bacillati</taxon>
        <taxon>Bacillota</taxon>
        <taxon>Bacilli</taxon>
        <taxon>Lactobacillales</taxon>
        <taxon>Lactobacillaceae</taxon>
        <taxon>Ligilactobacillus</taxon>
    </lineage>
</organism>
<dbReference type="NCBIfam" id="TIGR00348">
    <property type="entry name" value="hsdR"/>
    <property type="match status" value="1"/>
</dbReference>
<comment type="function">
    <text evidence="11">Subunit R is required for both nuclease and ATPase activities, but not for modification.</text>
</comment>
<gene>
    <name evidence="13" type="ORF">A3O14_04215</name>
</gene>
<dbReference type="InterPro" id="IPR007409">
    <property type="entry name" value="Restrct_endonuc_type1_HsdR_N"/>
</dbReference>
<sequence length="953" mass="111274">MDYESEEQLEENLIQQLVGLGYTRVNIKDVPSLEDHFREKLNQINSENLKGQELSDKEFERVKNEMIGTHSIFETGKLLRGSELQPYGKINITRDNGESVYLTFFDAKNYQNNDFEVTNQVKSESKYKNRYDVTILINGLPLVQIELKRRNVEMSQAFNQIIRYREETMKDNLFKYVQLFVISNGVDTRYFSNQEVGNFNSNFMFVWTDEQNKWINEIDEFSASFLNPQRLHSMIARYTIFDNAHKSMLVMRPYQVYATEAILEQALNHPEKNGFVWHTTGSGKTITSFKAAQLMSQQESIEKVIFMIDRRDLDTQSIKNFNSYLSDDNQIDMTDSSFKLVKQLNSNDSKLIVTTIQKMSNAIKNERHSRKLEQFHDKHVVFIEDECHRTQFGEMRIAVNKWFENAQHFGFTGTPIFEENMGQNKRTTENLYDECLHKYLIKDAIRDKNVLPFNVQYMATFKDKGIDYGDEKVEGIDTQEVFESEERMRKIVEHILLNHRKLSGNGMYNAIFTVSSTEMALKYYALFKEYIDKMDDPINVTTIFTWQANEDSNEANQNSENSTSRHGLDNVIDDYNHLFGTNFDTNNFDDYFADVTNRMVNHQKDTPKQNIDILIVVNMFLTGFDSKRLSMLYVDKKLQWHGLVQAYSRTNRVEKDTKPFGNIISYRNLKKATDDAVQLFSAGDMSSFLVEPYEKVLERFKQAVLALKNYVAKPEDVDSLYDQGDEAVKKFIELARDVFRKQNQLRFYEEFDWNNVSDVIDEGTFQRFQGKYLDVKDEFKKERGNKESILDDIDFELSLLAVDQIDVRYILNLVQSIDLTSKEQQAKDIEVIKKAMENMANTDGLRLKADLIRKFLEEVIPTLGPNDSIGNSLNEFLAKEREKAVDDFSKETKLSESQIDEMFNEYKRSGGIDSEKLTTELNDLGYGFLQSRKVVRKTTSFIKETSEKYTVEI</sequence>
<dbReference type="Gene3D" id="3.90.1570.50">
    <property type="match status" value="1"/>
</dbReference>
<dbReference type="OrthoDB" id="9758243at2"/>
<dbReference type="SMART" id="SM00487">
    <property type="entry name" value="DEXDc"/>
    <property type="match status" value="1"/>
</dbReference>
<evidence type="ECO:0000256" key="1">
    <source>
        <dbReference type="ARBA" id="ARBA00000851"/>
    </source>
</evidence>
<comment type="similarity">
    <text evidence="2 11">Belongs to the HsdR family.</text>
</comment>
<dbReference type="GO" id="GO:0009035">
    <property type="term" value="F:type I site-specific deoxyribonuclease activity"/>
    <property type="evidence" value="ECO:0007669"/>
    <property type="project" value="UniProtKB-EC"/>
</dbReference>
<evidence type="ECO:0000256" key="2">
    <source>
        <dbReference type="ARBA" id="ARBA00008598"/>
    </source>
</evidence>
<comment type="catalytic activity">
    <reaction evidence="1 11">
        <text>Endonucleolytic cleavage of DNA to give random double-stranded fragments with terminal 5'-phosphates, ATP is simultaneously hydrolyzed.</text>
        <dbReference type="EC" id="3.1.21.3"/>
    </reaction>
</comment>
<dbReference type="InterPro" id="IPR040980">
    <property type="entry name" value="SWI2_SNF2"/>
</dbReference>
<name>A0A179CCS6_9LACO</name>
<proteinExistence type="inferred from homology"/>
<dbReference type="InterPro" id="IPR051268">
    <property type="entry name" value="Type-I_R_enzyme_R_subunit"/>
</dbReference>
<keyword evidence="8 11" id="KW-0378">Hydrolase</keyword>
<evidence type="ECO:0000256" key="11">
    <source>
        <dbReference type="RuleBase" id="RU364115"/>
    </source>
</evidence>
<dbReference type="Proteomes" id="UP000078520">
    <property type="component" value="Unassembled WGS sequence"/>
</dbReference>
<evidence type="ECO:0000256" key="8">
    <source>
        <dbReference type="ARBA" id="ARBA00022801"/>
    </source>
</evidence>
<dbReference type="GO" id="GO:0003677">
    <property type="term" value="F:DNA binding"/>
    <property type="evidence" value="ECO:0007669"/>
    <property type="project" value="UniProtKB-KW"/>
</dbReference>
<keyword evidence="7 13" id="KW-0255">Endonuclease</keyword>
<dbReference type="InterPro" id="IPR055180">
    <property type="entry name" value="HsdR_RecA-like_helicase_dom_2"/>
</dbReference>
<evidence type="ECO:0000313" key="13">
    <source>
        <dbReference type="EMBL" id="OAQ08320.1"/>
    </source>
</evidence>
<comment type="caution">
    <text evidence="13">The sequence shown here is derived from an EMBL/GenBank/DDBJ whole genome shotgun (WGS) entry which is preliminary data.</text>
</comment>
<evidence type="ECO:0000256" key="7">
    <source>
        <dbReference type="ARBA" id="ARBA00022759"/>
    </source>
</evidence>
<comment type="subunit">
    <text evidence="3 11">The type I restriction/modification system is composed of three polypeptides R, M and S.</text>
</comment>
<feature type="domain" description="Helicase ATP-binding" evidence="12">
    <location>
        <begin position="265"/>
        <end position="416"/>
    </location>
</feature>
<dbReference type="PANTHER" id="PTHR30195:SF16">
    <property type="entry name" value="TYPE I RESTRICTION ENZYME ENDONUCLEASE SUBUNIT"/>
    <property type="match status" value="1"/>
</dbReference>
<dbReference type="PROSITE" id="PS51192">
    <property type="entry name" value="HELICASE_ATP_BIND_1"/>
    <property type="match status" value="1"/>
</dbReference>
<dbReference type="InterPro" id="IPR014001">
    <property type="entry name" value="Helicase_ATP-bd"/>
</dbReference>
<accession>A0A179CCS6</accession>
<keyword evidence="10 11" id="KW-0238">DNA-binding</keyword>
<evidence type="ECO:0000256" key="9">
    <source>
        <dbReference type="ARBA" id="ARBA00022840"/>
    </source>
</evidence>
<dbReference type="Pfam" id="PF22679">
    <property type="entry name" value="T1R_D3-like"/>
    <property type="match status" value="1"/>
</dbReference>
<dbReference type="SUPFAM" id="SSF52540">
    <property type="entry name" value="P-loop containing nucleoside triphosphate hydrolases"/>
    <property type="match status" value="1"/>
</dbReference>
<dbReference type="EMBL" id="LVKI01000013">
    <property type="protein sequence ID" value="OAQ08320.1"/>
    <property type="molecule type" value="Genomic_DNA"/>
</dbReference>